<organism evidence="2 3">
    <name type="scientific">Acaryochloris marina (strain MBIC 11017)</name>
    <dbReference type="NCBI Taxonomy" id="329726"/>
    <lineage>
        <taxon>Bacteria</taxon>
        <taxon>Bacillati</taxon>
        <taxon>Cyanobacteriota</taxon>
        <taxon>Cyanophyceae</taxon>
        <taxon>Acaryochloridales</taxon>
        <taxon>Acaryochloridaceae</taxon>
        <taxon>Acaryochloris</taxon>
    </lineage>
</organism>
<dbReference type="InterPro" id="IPR049213">
    <property type="entry name" value="DUF6816"/>
</dbReference>
<dbReference type="HOGENOM" id="CLU_075508_0_0_3"/>
<dbReference type="STRING" id="329726.AM1_3001"/>
<dbReference type="eggNOG" id="ENOG502Z91K">
    <property type="taxonomic scope" value="Bacteria"/>
</dbReference>
<proteinExistence type="predicted"/>
<dbReference type="Pfam" id="PF20670">
    <property type="entry name" value="DUF6816"/>
    <property type="match status" value="1"/>
</dbReference>
<dbReference type="OrthoDB" id="481107at2"/>
<feature type="domain" description="DUF6816" evidence="1">
    <location>
        <begin position="53"/>
        <end position="266"/>
    </location>
</feature>
<dbReference type="RefSeq" id="WP_012163430.1">
    <property type="nucleotide sequence ID" value="NC_009925.1"/>
</dbReference>
<keyword evidence="3" id="KW-1185">Reference proteome</keyword>
<evidence type="ECO:0000313" key="3">
    <source>
        <dbReference type="Proteomes" id="UP000000268"/>
    </source>
</evidence>
<gene>
    <name evidence="2" type="ordered locus">AM1_3001</name>
</gene>
<protein>
    <recommendedName>
        <fullName evidence="1">DUF6816 domain-containing protein</fullName>
    </recommendedName>
</protein>
<dbReference type="EMBL" id="CP000828">
    <property type="protein sequence ID" value="ABW27997.1"/>
    <property type="molecule type" value="Genomic_DNA"/>
</dbReference>
<dbReference type="AlphaFoldDB" id="B0CCG8"/>
<dbReference type="KEGG" id="amr:AM1_3001"/>
<reference evidence="2 3" key="1">
    <citation type="journal article" date="2008" name="Proc. Natl. Acad. Sci. U.S.A.">
        <title>Niche adaptation and genome expansion in the chlorophyll d-producing cyanobacterium Acaryochloris marina.</title>
        <authorList>
            <person name="Swingley W.D."/>
            <person name="Chen M."/>
            <person name="Cheung P.C."/>
            <person name="Conrad A.L."/>
            <person name="Dejesa L.C."/>
            <person name="Hao J."/>
            <person name="Honchak B.M."/>
            <person name="Karbach L.E."/>
            <person name="Kurdoglu A."/>
            <person name="Lahiri S."/>
            <person name="Mastrian S.D."/>
            <person name="Miyashita H."/>
            <person name="Page L."/>
            <person name="Ramakrishna P."/>
            <person name="Satoh S."/>
            <person name="Sattley W.M."/>
            <person name="Shimada Y."/>
            <person name="Taylor H.L."/>
            <person name="Tomo T."/>
            <person name="Tsuchiya T."/>
            <person name="Wang Z.T."/>
            <person name="Raymond J."/>
            <person name="Mimuro M."/>
            <person name="Blankenship R.E."/>
            <person name="Touchman J.W."/>
        </authorList>
    </citation>
    <scope>NUCLEOTIDE SEQUENCE [LARGE SCALE GENOMIC DNA]</scope>
    <source>
        <strain evidence="3">MBIC 11017</strain>
    </source>
</reference>
<sequence length="269" mass="30071">MNGKDWQSYRVKGWGICLALLLCCWSLPGLASPLTERLAAFPDWQGKPVLKPASGDLIYPDWFLGDWQVTSTLVDLAAPLAPDLVTPGYADNERLLDQPVTFAVRFVEERTPLKAKVLANASPWELLSRKPSVIADLAFNGRSLAAAYLGEAAVQTVKVDPRFPNRQTTVLNQGRQLVSTISDRTTEFDAKTDTWIASELFQQEFRSSAQLYLNQVENTTSYRYINTSPAQIDADQVTAIYLSPQDPNYFQALNQPVALYRYHLVLVAK</sequence>
<name>B0CCG8_ACAM1</name>
<accession>B0CCG8</accession>
<evidence type="ECO:0000313" key="2">
    <source>
        <dbReference type="EMBL" id="ABW27997.1"/>
    </source>
</evidence>
<dbReference type="Proteomes" id="UP000000268">
    <property type="component" value="Chromosome"/>
</dbReference>
<evidence type="ECO:0000259" key="1">
    <source>
        <dbReference type="Pfam" id="PF20670"/>
    </source>
</evidence>